<dbReference type="PROSITE" id="PS51257">
    <property type="entry name" value="PROKAR_LIPOPROTEIN"/>
    <property type="match status" value="1"/>
</dbReference>
<dbReference type="PROSITE" id="PS50983">
    <property type="entry name" value="FE_B12_PBP"/>
    <property type="match status" value="1"/>
</dbReference>
<gene>
    <name evidence="8" type="ORF">DFR67_10172</name>
</gene>
<comment type="caution">
    <text evidence="8">The sequence shown here is derived from an EMBL/GenBank/DDBJ whole genome shotgun (WGS) entry which is preliminary data.</text>
</comment>
<evidence type="ECO:0000256" key="4">
    <source>
        <dbReference type="ARBA" id="ARBA00022729"/>
    </source>
</evidence>
<feature type="signal peptide" evidence="6">
    <location>
        <begin position="1"/>
        <end position="33"/>
    </location>
</feature>
<sequence length="357" mass="38246">MIRSRSRSARDSRRGVRMFSAVVALTLSAGVLAACSSDESDSAGPSSSGTSAPTDAFPITVEHEFGSTTIESEPKRVVSVGYTEQDILLQLGVQPVAVTEWYGEQPDATWPWAHDLLGDDKPEVLSVSDGFEYEKIAGLNPDLIIGTNAGMTQDDYAKLEQIAPTVGSVKGAASYFSNWQAQTRLIADAVGRSAAGEQAVTEVEDAYAKARADHPDFEGKTSTFTQGEPYDGSLYTYPAGLNTDFFTELGFVMKPGLEKFVPEPDSQALISAENTDLIDADVALFATETQEGFDALMKFGTVANLNAVKAKRAVFTDATLSGAIYFLTPLSQMYVIEKLVPLLDAAVKGESKQSFPS</sequence>
<feature type="compositionally biased region" description="Low complexity" evidence="5">
    <location>
        <begin position="42"/>
        <end position="54"/>
    </location>
</feature>
<dbReference type="InterPro" id="IPR002491">
    <property type="entry name" value="ABC_transptr_periplasmic_BD"/>
</dbReference>
<evidence type="ECO:0000256" key="5">
    <source>
        <dbReference type="SAM" id="MobiDB-lite"/>
    </source>
</evidence>
<dbReference type="GO" id="GO:0030288">
    <property type="term" value="C:outer membrane-bounded periplasmic space"/>
    <property type="evidence" value="ECO:0007669"/>
    <property type="project" value="TreeGrafter"/>
</dbReference>
<dbReference type="InterPro" id="IPR051313">
    <property type="entry name" value="Bact_iron-sidero_bind"/>
</dbReference>
<comment type="subcellular location">
    <subcellularLocation>
        <location evidence="1">Cell envelope</location>
    </subcellularLocation>
</comment>
<dbReference type="Proteomes" id="UP000247591">
    <property type="component" value="Unassembled WGS sequence"/>
</dbReference>
<reference evidence="8 9" key="1">
    <citation type="submission" date="2018-06" db="EMBL/GenBank/DDBJ databases">
        <title>Genomic Encyclopedia of Type Strains, Phase IV (KMG-IV): sequencing the most valuable type-strain genomes for metagenomic binning, comparative biology and taxonomic classification.</title>
        <authorList>
            <person name="Goeker M."/>
        </authorList>
    </citation>
    <scope>NUCLEOTIDE SEQUENCE [LARGE SCALE GENOMIC DNA]</scope>
    <source>
        <strain evidence="8 9">DSM 45521</strain>
    </source>
</reference>
<proteinExistence type="inferred from homology"/>
<feature type="chain" id="PRO_5039158670" evidence="6">
    <location>
        <begin position="34"/>
        <end position="357"/>
    </location>
</feature>
<evidence type="ECO:0000256" key="2">
    <source>
        <dbReference type="ARBA" id="ARBA00008814"/>
    </source>
</evidence>
<dbReference type="Pfam" id="PF01497">
    <property type="entry name" value="Peripla_BP_2"/>
    <property type="match status" value="1"/>
</dbReference>
<evidence type="ECO:0000313" key="9">
    <source>
        <dbReference type="Proteomes" id="UP000247591"/>
    </source>
</evidence>
<dbReference type="GO" id="GO:1901678">
    <property type="term" value="P:iron coordination entity transport"/>
    <property type="evidence" value="ECO:0007669"/>
    <property type="project" value="UniProtKB-ARBA"/>
</dbReference>
<dbReference type="Gene3D" id="3.40.50.1980">
    <property type="entry name" value="Nitrogenase molybdenum iron protein domain"/>
    <property type="match status" value="2"/>
</dbReference>
<dbReference type="AlphaFoldDB" id="A0A318RVL8"/>
<keyword evidence="9" id="KW-1185">Reference proteome</keyword>
<dbReference type="PANTHER" id="PTHR30532">
    <property type="entry name" value="IRON III DICITRATE-BINDING PERIPLASMIC PROTEIN"/>
    <property type="match status" value="1"/>
</dbReference>
<feature type="region of interest" description="Disordered" evidence="5">
    <location>
        <begin position="36"/>
        <end position="56"/>
    </location>
</feature>
<keyword evidence="4 6" id="KW-0732">Signal</keyword>
<name>A0A318RVL8_WILLI</name>
<evidence type="ECO:0000256" key="6">
    <source>
        <dbReference type="SAM" id="SignalP"/>
    </source>
</evidence>
<dbReference type="SUPFAM" id="SSF53807">
    <property type="entry name" value="Helical backbone' metal receptor"/>
    <property type="match status" value="1"/>
</dbReference>
<evidence type="ECO:0000313" key="8">
    <source>
        <dbReference type="EMBL" id="PYE20683.1"/>
    </source>
</evidence>
<comment type="similarity">
    <text evidence="2">Belongs to the bacterial solute-binding protein 8 family.</text>
</comment>
<dbReference type="EMBL" id="QJSP01000001">
    <property type="protein sequence ID" value="PYE20683.1"/>
    <property type="molecule type" value="Genomic_DNA"/>
</dbReference>
<evidence type="ECO:0000259" key="7">
    <source>
        <dbReference type="PROSITE" id="PS50983"/>
    </source>
</evidence>
<organism evidence="8 9">
    <name type="scientific">Williamsia limnetica</name>
    <dbReference type="NCBI Taxonomy" id="882452"/>
    <lineage>
        <taxon>Bacteria</taxon>
        <taxon>Bacillati</taxon>
        <taxon>Actinomycetota</taxon>
        <taxon>Actinomycetes</taxon>
        <taxon>Mycobacteriales</taxon>
        <taxon>Nocardiaceae</taxon>
        <taxon>Williamsia</taxon>
    </lineage>
</organism>
<feature type="domain" description="Fe/B12 periplasmic-binding" evidence="7">
    <location>
        <begin position="76"/>
        <end position="347"/>
    </location>
</feature>
<keyword evidence="3" id="KW-0813">Transport</keyword>
<dbReference type="PANTHER" id="PTHR30532:SF24">
    <property type="entry name" value="FERRIC ENTEROBACTIN-BINDING PERIPLASMIC PROTEIN FEPB"/>
    <property type="match status" value="1"/>
</dbReference>
<protein>
    <submittedName>
        <fullName evidence="8">Iron complex transport system substrate-binding protein</fullName>
    </submittedName>
</protein>
<evidence type="ECO:0000256" key="1">
    <source>
        <dbReference type="ARBA" id="ARBA00004196"/>
    </source>
</evidence>
<accession>A0A318RVL8</accession>
<evidence type="ECO:0000256" key="3">
    <source>
        <dbReference type="ARBA" id="ARBA00022448"/>
    </source>
</evidence>